<dbReference type="InterPro" id="IPR007210">
    <property type="entry name" value="ABC_Gly_betaine_transp_sub-bd"/>
</dbReference>
<dbReference type="SUPFAM" id="SSF53850">
    <property type="entry name" value="Periplasmic binding protein-like II"/>
    <property type="match status" value="1"/>
</dbReference>
<dbReference type="Pfam" id="PF04069">
    <property type="entry name" value="OpuAC"/>
    <property type="match status" value="1"/>
</dbReference>
<dbReference type="Gene3D" id="3.40.190.10">
    <property type="entry name" value="Periplasmic binding protein-like II"/>
    <property type="match status" value="1"/>
</dbReference>
<dbReference type="CDD" id="cd13606">
    <property type="entry name" value="PBP2_ProX_like"/>
    <property type="match status" value="1"/>
</dbReference>
<proteinExistence type="predicted"/>
<gene>
    <name evidence="2" type="ORF">G7066_05465</name>
</gene>
<dbReference type="RefSeq" id="WP_166331925.1">
    <property type="nucleotide sequence ID" value="NZ_CP049933.1"/>
</dbReference>
<dbReference type="EMBL" id="CP049933">
    <property type="protein sequence ID" value="QIM19682.1"/>
    <property type="molecule type" value="Genomic_DNA"/>
</dbReference>
<evidence type="ECO:0000313" key="2">
    <source>
        <dbReference type="EMBL" id="QIM19682.1"/>
    </source>
</evidence>
<name>A0ABX6JZK7_9MICO</name>
<reference evidence="2 3" key="1">
    <citation type="submission" date="2020-03" db="EMBL/GenBank/DDBJ databases">
        <title>Leucobacter sp. nov., isolated from beetles.</title>
        <authorList>
            <person name="Hyun D.-W."/>
            <person name="Bae J.-W."/>
        </authorList>
    </citation>
    <scope>NUCLEOTIDE SEQUENCE [LARGE SCALE GENOMIC DNA]</scope>
    <source>
        <strain evidence="2 3">HDW9A</strain>
    </source>
</reference>
<dbReference type="Proteomes" id="UP000503441">
    <property type="component" value="Chromosome"/>
</dbReference>
<sequence length="319" mass="34248">MEGPLTVLHSTQKRSRLVSAACAALAVTGALLLSSCGSSEPLDSAPGNASADRDTIVIGSQDYYSNEIIAEIYAQALEVDDYSVDRQFRIGQREVYLPEIEAGKIDLFPEYTGNLLQFWEPDTTARLSDDVYSALTKATPKGLRVLDQSPATDQDSYTVTQDFADKWKLKTVADLSNVASPLTLGANSEAESRPYGPKGLADVYGIKDVGFTPIEDSGGPLTVKALKDDSIQLAIIYTADPTLSDNKLVSLKDTKGVFLASHVVPLASDRVDEKAAEIINKISAAMSPEDLIALNAASVNDEESASKIAQKWLSDNKLV</sequence>
<accession>A0ABX6JZK7</accession>
<organism evidence="2 3">
    <name type="scientific">Leucobacter coleopterorum</name>
    <dbReference type="NCBI Taxonomy" id="2714933"/>
    <lineage>
        <taxon>Bacteria</taxon>
        <taxon>Bacillati</taxon>
        <taxon>Actinomycetota</taxon>
        <taxon>Actinomycetes</taxon>
        <taxon>Micrococcales</taxon>
        <taxon>Microbacteriaceae</taxon>
        <taxon>Leucobacter</taxon>
    </lineage>
</organism>
<dbReference type="Gene3D" id="3.40.190.120">
    <property type="entry name" value="Osmoprotection protein (prox), domain 2"/>
    <property type="match status" value="1"/>
</dbReference>
<keyword evidence="3" id="KW-1185">Reference proteome</keyword>
<protein>
    <submittedName>
        <fullName evidence="2">ABC transporter substrate-binding protein</fullName>
    </submittedName>
</protein>
<feature type="domain" description="ABC-type glycine betaine transport system substrate-binding" evidence="1">
    <location>
        <begin position="54"/>
        <end position="314"/>
    </location>
</feature>
<evidence type="ECO:0000259" key="1">
    <source>
        <dbReference type="Pfam" id="PF04069"/>
    </source>
</evidence>
<evidence type="ECO:0000313" key="3">
    <source>
        <dbReference type="Proteomes" id="UP000503441"/>
    </source>
</evidence>